<name>A0ACB7VLS3_DIOAL</name>
<reference evidence="2" key="1">
    <citation type="journal article" date="2022" name="Nat. Commun.">
        <title>Chromosome evolution and the genetic basis of agronomically important traits in greater yam.</title>
        <authorList>
            <person name="Bredeson J.V."/>
            <person name="Lyons J.B."/>
            <person name="Oniyinde I.O."/>
            <person name="Okereke N.R."/>
            <person name="Kolade O."/>
            <person name="Nnabue I."/>
            <person name="Nwadili C.O."/>
            <person name="Hribova E."/>
            <person name="Parker M."/>
            <person name="Nwogha J."/>
            <person name="Shu S."/>
            <person name="Carlson J."/>
            <person name="Kariba R."/>
            <person name="Muthemba S."/>
            <person name="Knop K."/>
            <person name="Barton G.J."/>
            <person name="Sherwood A.V."/>
            <person name="Lopez-Montes A."/>
            <person name="Asiedu R."/>
            <person name="Jamnadass R."/>
            <person name="Muchugi A."/>
            <person name="Goodstein D."/>
            <person name="Egesi C.N."/>
            <person name="Featherston J."/>
            <person name="Asfaw A."/>
            <person name="Simpson G.G."/>
            <person name="Dolezel J."/>
            <person name="Hendre P.S."/>
            <person name="Van Deynze A."/>
            <person name="Kumar P.L."/>
            <person name="Obidiegwu J.E."/>
            <person name="Bhattacharjee R."/>
            <person name="Rokhsar D.S."/>
        </authorList>
    </citation>
    <scope>NUCLEOTIDE SEQUENCE [LARGE SCALE GENOMIC DNA]</scope>
    <source>
        <strain evidence="2">cv. TDa95/00328</strain>
    </source>
</reference>
<accession>A0ACB7VLS3</accession>
<keyword evidence="1" id="KW-0472">Membrane</keyword>
<sequence>MGKRTSKKSSSLLSRSSRTPKRTLIRSHPPHSPIRDRGDRVGDAASSFGCKKKGNCRMWMRFFKDGHSEVLQCHKNVILNCVCVLPRDLRILGPVFSRSSNILARDKAIIINLEFIKAIVTAEEVLILDPLCQEVLSFVDQLKRALCKSQVRIDDHNSHVDQEMHPSVGQAFAHCEIVECEQRGLPFEFQVLEMAMEVVCTFLDSNVADLERDAYPLLDELVNNVNRKNLELVRNLKGKVTHLFARVQKVKNEIEHLLDDDNDMAQFYLTRKHHLNQQNETMAPAGTSNSILPIVGSDIHQSESIIGNKYNSDVEDLEMLLEAFFVSLDGTRNKILWVREYIDDAEDYVNIQLDNHRNELIQLQVILSIAMFSIALATMLAGAFSMNIPCPLYDVPHLFAGFVCGISMASFLLGSIFLGYAKWKKLLGQ</sequence>
<gene>
    <name evidence="1" type="ORF">IHE45_08G107600</name>
</gene>
<evidence type="ECO:0000313" key="2">
    <source>
        <dbReference type="Proteomes" id="UP000827976"/>
    </source>
</evidence>
<keyword evidence="1" id="KW-0812">Transmembrane</keyword>
<protein>
    <submittedName>
        <fullName evidence="1">Magnesium transport protein CorA transmembrane region protein</fullName>
    </submittedName>
</protein>
<keyword evidence="2" id="KW-1185">Reference proteome</keyword>
<dbReference type="Proteomes" id="UP000827976">
    <property type="component" value="Chromosome 8"/>
</dbReference>
<proteinExistence type="predicted"/>
<dbReference type="EMBL" id="CM037018">
    <property type="protein sequence ID" value="KAH7674967.1"/>
    <property type="molecule type" value="Genomic_DNA"/>
</dbReference>
<comment type="caution">
    <text evidence="1">The sequence shown here is derived from an EMBL/GenBank/DDBJ whole genome shotgun (WGS) entry which is preliminary data.</text>
</comment>
<organism evidence="1 2">
    <name type="scientific">Dioscorea alata</name>
    <name type="common">Purple yam</name>
    <dbReference type="NCBI Taxonomy" id="55571"/>
    <lineage>
        <taxon>Eukaryota</taxon>
        <taxon>Viridiplantae</taxon>
        <taxon>Streptophyta</taxon>
        <taxon>Embryophyta</taxon>
        <taxon>Tracheophyta</taxon>
        <taxon>Spermatophyta</taxon>
        <taxon>Magnoliopsida</taxon>
        <taxon>Liliopsida</taxon>
        <taxon>Dioscoreales</taxon>
        <taxon>Dioscoreaceae</taxon>
        <taxon>Dioscorea</taxon>
    </lineage>
</organism>
<evidence type="ECO:0000313" key="1">
    <source>
        <dbReference type="EMBL" id="KAH7674967.1"/>
    </source>
</evidence>